<dbReference type="AlphaFoldDB" id="A0A942Z9Z3"/>
<evidence type="ECO:0000259" key="2">
    <source>
        <dbReference type="PROSITE" id="PS51199"/>
    </source>
</evidence>
<accession>A0A942Z9Z3</accession>
<keyword evidence="4" id="KW-1185">Reference proteome</keyword>
<dbReference type="SMART" id="SM00465">
    <property type="entry name" value="GIYc"/>
    <property type="match status" value="1"/>
</dbReference>
<dbReference type="PANTHER" id="PTHR30153">
    <property type="entry name" value="REPLICATIVE DNA HELICASE DNAB"/>
    <property type="match status" value="1"/>
</dbReference>
<dbReference type="PANTHER" id="PTHR30153:SF2">
    <property type="entry name" value="REPLICATIVE DNA HELICASE"/>
    <property type="match status" value="1"/>
</dbReference>
<dbReference type="Pfam" id="PF01541">
    <property type="entry name" value="GIY-YIG"/>
    <property type="match status" value="1"/>
</dbReference>
<dbReference type="EMBL" id="WSFT01000053">
    <property type="protein sequence ID" value="MBS4539813.1"/>
    <property type="molecule type" value="Genomic_DNA"/>
</dbReference>
<dbReference type="RefSeq" id="WP_203367727.1">
    <property type="nucleotide sequence ID" value="NZ_WSFT01000053.1"/>
</dbReference>
<evidence type="ECO:0000313" key="3">
    <source>
        <dbReference type="EMBL" id="MBS4539813.1"/>
    </source>
</evidence>
<dbReference type="Pfam" id="PF03796">
    <property type="entry name" value="DnaB_C"/>
    <property type="match status" value="1"/>
</dbReference>
<dbReference type="Proteomes" id="UP000724672">
    <property type="component" value="Unassembled WGS sequence"/>
</dbReference>
<dbReference type="GO" id="GO:0005524">
    <property type="term" value="F:ATP binding"/>
    <property type="evidence" value="ECO:0007669"/>
    <property type="project" value="InterPro"/>
</dbReference>
<dbReference type="InterPro" id="IPR035901">
    <property type="entry name" value="GIY-YIG_endonuc_sf"/>
</dbReference>
<dbReference type="InterPro" id="IPR007694">
    <property type="entry name" value="DNA_helicase_DnaB-like_C"/>
</dbReference>
<dbReference type="SUPFAM" id="SSF52540">
    <property type="entry name" value="P-loop containing nucleoside triphosphate hydrolases"/>
    <property type="match status" value="1"/>
</dbReference>
<dbReference type="GO" id="GO:0006260">
    <property type="term" value="P:DNA replication"/>
    <property type="evidence" value="ECO:0007669"/>
    <property type="project" value="InterPro"/>
</dbReference>
<dbReference type="InterPro" id="IPR000305">
    <property type="entry name" value="GIY-YIG_endonuc"/>
</dbReference>
<dbReference type="SUPFAM" id="SSF82771">
    <property type="entry name" value="GIY-YIG endonuclease"/>
    <property type="match status" value="1"/>
</dbReference>
<dbReference type="PROSITE" id="PS51199">
    <property type="entry name" value="SF4_HELICASE"/>
    <property type="match status" value="1"/>
</dbReference>
<reference evidence="3" key="1">
    <citation type="submission" date="2019-12" db="EMBL/GenBank/DDBJ databases">
        <title>Clostridiaceae gen. nov. sp. nov., isolated from sediment in Xinjiang, China.</title>
        <authorList>
            <person name="Zhang R."/>
        </authorList>
    </citation>
    <scope>NUCLEOTIDE SEQUENCE</scope>
    <source>
        <strain evidence="3">D2Q-11</strain>
    </source>
</reference>
<evidence type="ECO:0000313" key="4">
    <source>
        <dbReference type="Proteomes" id="UP000724672"/>
    </source>
</evidence>
<dbReference type="InterPro" id="IPR027417">
    <property type="entry name" value="P-loop_NTPase"/>
</dbReference>
<dbReference type="PROSITE" id="PS50164">
    <property type="entry name" value="GIY_YIG"/>
    <property type="match status" value="1"/>
</dbReference>
<feature type="domain" description="GIY-YIG" evidence="1">
    <location>
        <begin position="3"/>
        <end position="80"/>
    </location>
</feature>
<feature type="domain" description="SF4 helicase" evidence="2">
    <location>
        <begin position="132"/>
        <end position="399"/>
    </location>
</feature>
<protein>
    <submittedName>
        <fullName evidence="3">GIY-YIG nuclease family protein</fullName>
    </submittedName>
</protein>
<gene>
    <name evidence="3" type="ORF">GOQ27_15165</name>
</gene>
<name>A0A942Z9Z3_9FIRM</name>
<evidence type="ECO:0000259" key="1">
    <source>
        <dbReference type="PROSITE" id="PS50164"/>
    </source>
</evidence>
<organism evidence="3 4">
    <name type="scientific">Anaeromonas frigoriresistens</name>
    <dbReference type="NCBI Taxonomy" id="2683708"/>
    <lineage>
        <taxon>Bacteria</taxon>
        <taxon>Bacillati</taxon>
        <taxon>Bacillota</taxon>
        <taxon>Tissierellia</taxon>
        <taxon>Tissierellales</taxon>
        <taxon>Thermohalobacteraceae</taxon>
        <taxon>Anaeromonas</taxon>
    </lineage>
</organism>
<dbReference type="Gene3D" id="3.40.1440.10">
    <property type="entry name" value="GIY-YIG endonuclease"/>
    <property type="match status" value="1"/>
</dbReference>
<proteinExistence type="predicted"/>
<dbReference type="GO" id="GO:0005829">
    <property type="term" value="C:cytosol"/>
    <property type="evidence" value="ECO:0007669"/>
    <property type="project" value="TreeGrafter"/>
</dbReference>
<comment type="caution">
    <text evidence="3">The sequence shown here is derived from an EMBL/GenBank/DDBJ whole genome shotgun (WGS) entry which is preliminary data.</text>
</comment>
<dbReference type="GO" id="GO:0003678">
    <property type="term" value="F:DNA helicase activity"/>
    <property type="evidence" value="ECO:0007669"/>
    <property type="project" value="InterPro"/>
</dbReference>
<sequence>MNNQYYIYRFLDNNDNILYIGRTNDIDRRILKEHSTSLGHLPSECYQSIEKIQYSEFKNESEEIAFEAILINKTKPKYNIQFKDEGNFEIDLPVFEWKDYVFPYDGYLKYLKNRKNSIQDIKDLILHEVANIGIDNDFLTTGYLDFDERTSISNSDLILAAGDTSSGKTTYALNICSHLVMNRNKKVLYVNLKEDAEILTKKLISRDSHIPLEIIRNNTFTEEEVETYSKSSTKLYKSNIQFTNLTYENKTIDSIIKVIKTDSYDLIVIDDLQCIVNNKEIYIKDKFLEIMQKFKSLTTDIKTPILLLSGISSDKLLCRSDKRPTISDLEYDSMKSFPDIIKFLYRNELYNEDIEQRNILEVIVFKNRLHKLYVFELVCLDKFSGIYNLGNNFNNLKPI</sequence>
<dbReference type="Gene3D" id="3.40.50.300">
    <property type="entry name" value="P-loop containing nucleotide triphosphate hydrolases"/>
    <property type="match status" value="1"/>
</dbReference>